<name>A0A7S2Z810_9CHLO</name>
<accession>A0A7S2Z810</accession>
<feature type="domain" description="Ubiquitin-like" evidence="1">
    <location>
        <begin position="35"/>
        <end position="109"/>
    </location>
</feature>
<evidence type="ECO:0000259" key="1">
    <source>
        <dbReference type="PROSITE" id="PS50053"/>
    </source>
</evidence>
<reference evidence="2" key="1">
    <citation type="submission" date="2021-01" db="EMBL/GenBank/DDBJ databases">
        <authorList>
            <person name="Corre E."/>
            <person name="Pelletier E."/>
            <person name="Niang G."/>
            <person name="Scheremetjew M."/>
            <person name="Finn R."/>
            <person name="Kale V."/>
            <person name="Holt S."/>
            <person name="Cochrane G."/>
            <person name="Meng A."/>
            <person name="Brown T."/>
            <person name="Cohen L."/>
        </authorList>
    </citation>
    <scope>NUCLEOTIDE SEQUENCE</scope>
    <source>
        <strain evidence="2">RCC856</strain>
    </source>
</reference>
<dbReference type="PROSITE" id="PS50053">
    <property type="entry name" value="UBIQUITIN_2"/>
    <property type="match status" value="1"/>
</dbReference>
<evidence type="ECO:0000313" key="2">
    <source>
        <dbReference type="EMBL" id="CAE0028393.1"/>
    </source>
</evidence>
<sequence>MATDAGAIVEGQGPAAGGGELNMLDMVEEFSKRGNQIFVSLRKGKDYPPTSCDVRAQYEETILDLKKKVEEATGVPVDKQLLFWHFKELTSEYDNKTLLDLNLHTGFSLTGYDLTEEPHYWPPLTKTKDGLMMVTKSTFPDEMPKQVITQGIVK</sequence>
<proteinExistence type="predicted"/>
<dbReference type="SUPFAM" id="SSF54236">
    <property type="entry name" value="Ubiquitin-like"/>
    <property type="match status" value="1"/>
</dbReference>
<dbReference type="Gene3D" id="3.10.20.90">
    <property type="entry name" value="Phosphatidylinositol 3-kinase Catalytic Subunit, Chain A, domain 1"/>
    <property type="match status" value="1"/>
</dbReference>
<dbReference type="Pfam" id="PF00240">
    <property type="entry name" value="ubiquitin"/>
    <property type="match status" value="1"/>
</dbReference>
<gene>
    <name evidence="2" type="ORF">CLAU1311_LOCUS9062</name>
</gene>
<dbReference type="InterPro" id="IPR029071">
    <property type="entry name" value="Ubiquitin-like_domsf"/>
</dbReference>
<dbReference type="AlphaFoldDB" id="A0A7S2Z810"/>
<organism evidence="2">
    <name type="scientific">Chloropicon laureae</name>
    <dbReference type="NCBI Taxonomy" id="464258"/>
    <lineage>
        <taxon>Eukaryota</taxon>
        <taxon>Viridiplantae</taxon>
        <taxon>Chlorophyta</taxon>
        <taxon>Chloropicophyceae</taxon>
        <taxon>Chloropicales</taxon>
        <taxon>Chloropicaceae</taxon>
        <taxon>Chloropicon</taxon>
    </lineage>
</organism>
<dbReference type="CDD" id="cd17039">
    <property type="entry name" value="Ubl_ubiquitin_like"/>
    <property type="match status" value="1"/>
</dbReference>
<protein>
    <recommendedName>
        <fullName evidence="1">Ubiquitin-like domain-containing protein</fullName>
    </recommendedName>
</protein>
<dbReference type="InterPro" id="IPR000626">
    <property type="entry name" value="Ubiquitin-like_dom"/>
</dbReference>
<dbReference type="EMBL" id="HBHU01013905">
    <property type="protein sequence ID" value="CAE0028393.1"/>
    <property type="molecule type" value="Transcribed_RNA"/>
</dbReference>